<sequence>MFAIEKNNWSFIFQHQDSLAQQAEQINNEKIETATMKDVEDKKEQTAARLHDKEWNDRPKATKEDDEIIIESLATFDALELSLHRDEMNDQEQETMEMSTVHGTNINFKTNNQRMVDTGITEENHQCTNRTNDIEADLEPIVGYAAEPLLPLAEACAPLIDIIHDVMVYVQMALDETPEEPPDGLTIDESAAIRLYTIEWSGGRRSLYSTPTPTLNREHLQPYFKYMKLFLTALAKLPCVPPSTVWRGVTKNISANFPPGTPVIWWAFSSSQNAPKECLLLLDA</sequence>
<dbReference type="OrthoDB" id="10312714at2759"/>
<dbReference type="AlphaFoldDB" id="A0A815N756"/>
<name>A0A815N756_9BILA</name>
<evidence type="ECO:0000313" key="2">
    <source>
        <dbReference type="Proteomes" id="UP000663891"/>
    </source>
</evidence>
<protein>
    <submittedName>
        <fullName evidence="1">Uncharacterized protein</fullName>
    </submittedName>
</protein>
<accession>A0A815N756</accession>
<organism evidence="1 2">
    <name type="scientific">Adineta steineri</name>
    <dbReference type="NCBI Taxonomy" id="433720"/>
    <lineage>
        <taxon>Eukaryota</taxon>
        <taxon>Metazoa</taxon>
        <taxon>Spiralia</taxon>
        <taxon>Gnathifera</taxon>
        <taxon>Rotifera</taxon>
        <taxon>Eurotatoria</taxon>
        <taxon>Bdelloidea</taxon>
        <taxon>Adinetida</taxon>
        <taxon>Adinetidae</taxon>
        <taxon>Adineta</taxon>
    </lineage>
</organism>
<gene>
    <name evidence="1" type="ORF">VCS650_LOCUS37984</name>
</gene>
<dbReference type="Proteomes" id="UP000663891">
    <property type="component" value="Unassembled WGS sequence"/>
</dbReference>
<reference evidence="1" key="1">
    <citation type="submission" date="2021-02" db="EMBL/GenBank/DDBJ databases">
        <authorList>
            <person name="Nowell W R."/>
        </authorList>
    </citation>
    <scope>NUCLEOTIDE SEQUENCE</scope>
</reference>
<proteinExistence type="predicted"/>
<comment type="caution">
    <text evidence="1">The sequence shown here is derived from an EMBL/GenBank/DDBJ whole genome shotgun (WGS) entry which is preliminary data.</text>
</comment>
<evidence type="ECO:0000313" key="1">
    <source>
        <dbReference type="EMBL" id="CAF1425708.1"/>
    </source>
</evidence>
<dbReference type="EMBL" id="CAJNON010001084">
    <property type="protein sequence ID" value="CAF1425708.1"/>
    <property type="molecule type" value="Genomic_DNA"/>
</dbReference>
<dbReference type="Gene3D" id="3.90.176.10">
    <property type="entry name" value="Toxin ADP-ribosyltransferase, Chain A, domain 1"/>
    <property type="match status" value="1"/>
</dbReference>